<reference evidence="1 2" key="1">
    <citation type="submission" date="2019-03" db="EMBL/GenBank/DDBJ databases">
        <title>Genomic Encyclopedia of Type Strains, Phase IV (KMG-IV): sequencing the most valuable type-strain genomes for metagenomic binning, comparative biology and taxonomic classification.</title>
        <authorList>
            <person name="Goeker M."/>
        </authorList>
    </citation>
    <scope>NUCLEOTIDE SEQUENCE [LARGE SCALE GENOMIC DNA]</scope>
    <source>
        <strain evidence="1 2">DSM 16998</strain>
    </source>
</reference>
<name>A0A4R6QK92_9BURK</name>
<evidence type="ECO:0000313" key="1">
    <source>
        <dbReference type="EMBL" id="TDP63333.1"/>
    </source>
</evidence>
<accession>A0A4R6QK92</accession>
<dbReference type="EMBL" id="SNXS01000005">
    <property type="protein sequence ID" value="TDP63333.1"/>
    <property type="molecule type" value="Genomic_DNA"/>
</dbReference>
<dbReference type="Pfam" id="PF09720">
    <property type="entry name" value="Unstab_antitox"/>
    <property type="match status" value="1"/>
</dbReference>
<dbReference type="InterPro" id="IPR013406">
    <property type="entry name" value="CHP02574_addiction_mod"/>
</dbReference>
<gene>
    <name evidence="1" type="ORF">DES47_105338</name>
</gene>
<dbReference type="OrthoDB" id="5570854at2"/>
<sequence length="110" mass="12088">MGEAEKFRTCRKRDSVVIDPVKCEHGTPKGAHHGVDMPTSVHELEAEVLSLGPADRAHLLERLLESFEPDAKIQDAWLAEALRREAEVSSGNVVLVPADEAIARIRARIA</sequence>
<keyword evidence="2" id="KW-1185">Reference proteome</keyword>
<dbReference type="RefSeq" id="WP_133702504.1">
    <property type="nucleotide sequence ID" value="NZ_SNXS01000005.1"/>
</dbReference>
<comment type="caution">
    <text evidence="1">The sequence shown here is derived from an EMBL/GenBank/DDBJ whole genome shotgun (WGS) entry which is preliminary data.</text>
</comment>
<dbReference type="AlphaFoldDB" id="A0A4R6QK92"/>
<dbReference type="InParanoid" id="A0A4R6QK92"/>
<organism evidence="1 2">
    <name type="scientific">Roseateles toxinivorans</name>
    <dbReference type="NCBI Taxonomy" id="270368"/>
    <lineage>
        <taxon>Bacteria</taxon>
        <taxon>Pseudomonadati</taxon>
        <taxon>Pseudomonadota</taxon>
        <taxon>Betaproteobacteria</taxon>
        <taxon>Burkholderiales</taxon>
        <taxon>Sphaerotilaceae</taxon>
        <taxon>Roseateles</taxon>
    </lineage>
</organism>
<dbReference type="Proteomes" id="UP000295361">
    <property type="component" value="Unassembled WGS sequence"/>
</dbReference>
<protein>
    <submittedName>
        <fullName evidence="1">Putative addiction module component (TIGR02574 family)</fullName>
    </submittedName>
</protein>
<proteinExistence type="predicted"/>
<evidence type="ECO:0000313" key="2">
    <source>
        <dbReference type="Proteomes" id="UP000295361"/>
    </source>
</evidence>